<keyword evidence="2" id="KW-1185">Reference proteome</keyword>
<name>A0A2G9RLR0_AQUCT</name>
<evidence type="ECO:0000313" key="2">
    <source>
        <dbReference type="Proteomes" id="UP000228934"/>
    </source>
</evidence>
<dbReference type="EMBL" id="KV940808">
    <property type="protein sequence ID" value="PIO28201.1"/>
    <property type="molecule type" value="Genomic_DNA"/>
</dbReference>
<dbReference type="AlphaFoldDB" id="A0A2G9RLR0"/>
<reference evidence="2" key="1">
    <citation type="journal article" date="2017" name="Nat. Commun.">
        <title>The North American bullfrog draft genome provides insight into hormonal regulation of long noncoding RNA.</title>
        <authorList>
            <person name="Hammond S.A."/>
            <person name="Warren R.L."/>
            <person name="Vandervalk B.P."/>
            <person name="Kucuk E."/>
            <person name="Khan H."/>
            <person name="Gibb E.A."/>
            <person name="Pandoh P."/>
            <person name="Kirk H."/>
            <person name="Zhao Y."/>
            <person name="Jones M."/>
            <person name="Mungall A.J."/>
            <person name="Coope R."/>
            <person name="Pleasance S."/>
            <person name="Moore R.A."/>
            <person name="Holt R.A."/>
            <person name="Round J.M."/>
            <person name="Ohora S."/>
            <person name="Walle B.V."/>
            <person name="Veldhoen N."/>
            <person name="Helbing C.C."/>
            <person name="Birol I."/>
        </authorList>
    </citation>
    <scope>NUCLEOTIDE SEQUENCE [LARGE SCALE GENOMIC DNA]</scope>
</reference>
<protein>
    <submittedName>
        <fullName evidence="1">Uncharacterized protein</fullName>
    </submittedName>
</protein>
<organism evidence="1 2">
    <name type="scientific">Aquarana catesbeiana</name>
    <name type="common">American bullfrog</name>
    <name type="synonym">Rana catesbeiana</name>
    <dbReference type="NCBI Taxonomy" id="8400"/>
    <lineage>
        <taxon>Eukaryota</taxon>
        <taxon>Metazoa</taxon>
        <taxon>Chordata</taxon>
        <taxon>Craniata</taxon>
        <taxon>Vertebrata</taxon>
        <taxon>Euteleostomi</taxon>
        <taxon>Amphibia</taxon>
        <taxon>Batrachia</taxon>
        <taxon>Anura</taxon>
        <taxon>Neobatrachia</taxon>
        <taxon>Ranoidea</taxon>
        <taxon>Ranidae</taxon>
        <taxon>Aquarana</taxon>
    </lineage>
</organism>
<sequence>MRRELGVWLSCAPCVNGHMALGRRWDIAAINMCFVHICLPTTSTKSCNQQFIMYPHGKSSIKVYIVPELKRQTDTVMDVYSQCKGFSFLFRKCHFRDYSFRSTNKHNCPCTCTVN</sequence>
<proteinExistence type="predicted"/>
<accession>A0A2G9RLR0</accession>
<dbReference type="Proteomes" id="UP000228934">
    <property type="component" value="Unassembled WGS sequence"/>
</dbReference>
<gene>
    <name evidence="1" type="ORF">AB205_0051510</name>
</gene>
<evidence type="ECO:0000313" key="1">
    <source>
        <dbReference type="EMBL" id="PIO28201.1"/>
    </source>
</evidence>